<evidence type="ECO:0000313" key="4">
    <source>
        <dbReference type="Proteomes" id="UP000077927"/>
    </source>
</evidence>
<sequence length="120" mass="13440">MREIRIFELDRPGVPVSWRSARTQTIAAQAGLLWVTQEHQMQDIWLKPGQSIDVPAGVRFWLSGDPADGMAARFAVTEDINAPRRLLRFIGQLVAAAYRQVLRDDGRDATRTPSALRIGT</sequence>
<dbReference type="GeneID" id="61528883"/>
<dbReference type="Proteomes" id="UP000078572">
    <property type="component" value="Chromosome 2"/>
</dbReference>
<name>A0A192A509_9RALS</name>
<dbReference type="Pfam" id="PF11142">
    <property type="entry name" value="DUF2917"/>
    <property type="match status" value="1"/>
</dbReference>
<evidence type="ECO:0000313" key="5">
    <source>
        <dbReference type="Proteomes" id="UP000078572"/>
    </source>
</evidence>
<dbReference type="Proteomes" id="UP000077927">
    <property type="component" value="Chromosome 2"/>
</dbReference>
<dbReference type="EMBL" id="JABBZM010000023">
    <property type="protein sequence ID" value="NMV40619.1"/>
    <property type="molecule type" value="Genomic_DNA"/>
</dbReference>
<evidence type="ECO:0000313" key="2">
    <source>
        <dbReference type="EMBL" id="ANJ75346.1"/>
    </source>
</evidence>
<reference evidence="5" key="2">
    <citation type="submission" date="2016-06" db="EMBL/GenBank/DDBJ databases">
        <authorList>
            <person name="Xu Y."/>
            <person name="Nagy A."/>
            <person name="Yan X."/>
            <person name="Kim S.W."/>
            <person name="Haley B."/>
            <person name="Liu N.T."/>
            <person name="Nou X."/>
        </authorList>
    </citation>
    <scope>NUCLEOTIDE SEQUENCE [LARGE SCALE GENOMIC DNA]</scope>
    <source>
        <strain evidence="5">ATCC 49129</strain>
    </source>
</reference>
<organism evidence="2 5">
    <name type="scientific">Ralstonia insidiosa</name>
    <dbReference type="NCBI Taxonomy" id="190721"/>
    <lineage>
        <taxon>Bacteria</taxon>
        <taxon>Pseudomonadati</taxon>
        <taxon>Pseudomonadota</taxon>
        <taxon>Betaproteobacteria</taxon>
        <taxon>Burkholderiales</taxon>
        <taxon>Burkholderiaceae</taxon>
        <taxon>Ralstonia</taxon>
    </lineage>
</organism>
<gene>
    <name evidence="2" type="ORF">A9Y76_22845</name>
    <name evidence="1" type="ORF">ACS15_4978</name>
    <name evidence="3" type="ORF">HGR00_22155</name>
</gene>
<dbReference type="EMBL" id="CP012606">
    <property type="protein sequence ID" value="ANH76071.1"/>
    <property type="molecule type" value="Genomic_DNA"/>
</dbReference>
<protein>
    <submittedName>
        <fullName evidence="3">DUF2917 domain-containing protein</fullName>
    </submittedName>
</protein>
<evidence type="ECO:0000313" key="3">
    <source>
        <dbReference type="EMBL" id="NMV40619.1"/>
    </source>
</evidence>
<reference evidence="3 6" key="4">
    <citation type="submission" date="2020-04" db="EMBL/GenBank/DDBJ databases">
        <title>Ralstonia insidiosa genome sequencing and assembly.</title>
        <authorList>
            <person name="Martins R.C.R."/>
            <person name="Perdigao-Neto L.V."/>
            <person name="Levin A.S.S."/>
            <person name="Costa S.F."/>
        </authorList>
    </citation>
    <scope>NUCLEOTIDE SEQUENCE [LARGE SCALE GENOMIC DNA]</scope>
    <source>
        <strain evidence="3 6">5047</strain>
    </source>
</reference>
<accession>A0A192A509</accession>
<dbReference type="PATRIC" id="fig|190721.6.peg.4923"/>
<reference evidence="1 4" key="1">
    <citation type="submission" date="2015-09" db="EMBL/GenBank/DDBJ databases">
        <authorList>
            <person name="Xu Y."/>
            <person name="Nagy A."/>
            <person name="Liu N.T."/>
            <person name="Nou X."/>
        </authorList>
    </citation>
    <scope>NUCLEOTIDE SEQUENCE [LARGE SCALE GENOMIC DNA]</scope>
    <source>
        <strain evidence="1 4">FC1138</strain>
    </source>
</reference>
<evidence type="ECO:0000313" key="1">
    <source>
        <dbReference type="EMBL" id="ANH76071.1"/>
    </source>
</evidence>
<evidence type="ECO:0000313" key="6">
    <source>
        <dbReference type="Proteomes" id="UP000575469"/>
    </source>
</evidence>
<reference evidence="2" key="3">
    <citation type="submission" date="2016-06" db="EMBL/GenBank/DDBJ databases">
        <authorList>
            <person name="Kjaerup R.B."/>
            <person name="Dalgaard T.S."/>
            <person name="Juul-Madsen H.R."/>
        </authorList>
    </citation>
    <scope>NUCLEOTIDE SEQUENCE [LARGE SCALE GENOMIC DNA]</scope>
    <source>
        <strain evidence="2">ATCC 49129</strain>
    </source>
</reference>
<dbReference type="Proteomes" id="UP000575469">
    <property type="component" value="Unassembled WGS sequence"/>
</dbReference>
<keyword evidence="5" id="KW-1185">Reference proteome</keyword>
<dbReference type="RefSeq" id="WP_021193614.1">
    <property type="nucleotide sequence ID" value="NZ_CP012606.1"/>
</dbReference>
<dbReference type="OrthoDB" id="8720906at2"/>
<dbReference type="EMBL" id="CP016023">
    <property type="protein sequence ID" value="ANJ75346.1"/>
    <property type="molecule type" value="Genomic_DNA"/>
</dbReference>
<dbReference type="KEGG" id="rin:ACS15_4978"/>
<dbReference type="AlphaFoldDB" id="A0A192A509"/>
<dbReference type="InterPro" id="IPR021317">
    <property type="entry name" value="DUF2917"/>
</dbReference>
<proteinExistence type="predicted"/>